<dbReference type="CDD" id="cd04242">
    <property type="entry name" value="AAK_G5K_ProB"/>
    <property type="match status" value="1"/>
</dbReference>
<dbReference type="InterPro" id="IPR001057">
    <property type="entry name" value="Glu/AcGlu_kinase"/>
</dbReference>
<gene>
    <name evidence="9" type="ORF">MNBD_GAMMA18-504</name>
</gene>
<dbReference type="GO" id="GO:0004349">
    <property type="term" value="F:glutamate 5-kinase activity"/>
    <property type="evidence" value="ECO:0007669"/>
    <property type="project" value="UniProtKB-EC"/>
</dbReference>
<keyword evidence="7" id="KW-0067">ATP-binding</keyword>
<dbReference type="InterPro" id="IPR001048">
    <property type="entry name" value="Asp/Glu/Uridylate_kinase"/>
</dbReference>
<dbReference type="InterPro" id="IPR011529">
    <property type="entry name" value="Glu_5kinase"/>
</dbReference>
<evidence type="ECO:0000256" key="7">
    <source>
        <dbReference type="ARBA" id="ARBA00022840"/>
    </source>
</evidence>
<dbReference type="EMBL" id="UOFP01000299">
    <property type="protein sequence ID" value="VAW89916.1"/>
    <property type="molecule type" value="Genomic_DNA"/>
</dbReference>
<keyword evidence="4 9" id="KW-0808">Transferase</keyword>
<keyword evidence="6 9" id="KW-0418">Kinase</keyword>
<evidence type="ECO:0000256" key="4">
    <source>
        <dbReference type="ARBA" id="ARBA00022679"/>
    </source>
</evidence>
<reference evidence="9" key="1">
    <citation type="submission" date="2018-06" db="EMBL/GenBank/DDBJ databases">
        <authorList>
            <person name="Zhirakovskaya E."/>
        </authorList>
    </citation>
    <scope>NUCLEOTIDE SEQUENCE</scope>
</reference>
<dbReference type="InterPro" id="IPR015947">
    <property type="entry name" value="PUA-like_sf"/>
</dbReference>
<dbReference type="InterPro" id="IPR002478">
    <property type="entry name" value="PUA"/>
</dbReference>
<dbReference type="Gene3D" id="2.30.130.10">
    <property type="entry name" value="PUA domain"/>
    <property type="match status" value="1"/>
</dbReference>
<evidence type="ECO:0000256" key="2">
    <source>
        <dbReference type="ARBA" id="ARBA00022605"/>
    </source>
</evidence>
<keyword evidence="1" id="KW-0963">Cytoplasm</keyword>
<dbReference type="InterPro" id="IPR041739">
    <property type="entry name" value="G5K_ProB"/>
</dbReference>
<evidence type="ECO:0000256" key="3">
    <source>
        <dbReference type="ARBA" id="ARBA00022650"/>
    </source>
</evidence>
<dbReference type="InterPro" id="IPR019797">
    <property type="entry name" value="Glutamate_5-kinase_CS"/>
</dbReference>
<dbReference type="PRINTS" id="PR00474">
    <property type="entry name" value="GLU5KINASE"/>
</dbReference>
<dbReference type="Pfam" id="PF00696">
    <property type="entry name" value="AA_kinase"/>
    <property type="match status" value="1"/>
</dbReference>
<dbReference type="Pfam" id="PF01472">
    <property type="entry name" value="PUA"/>
    <property type="match status" value="1"/>
</dbReference>
<dbReference type="PROSITE" id="PS50890">
    <property type="entry name" value="PUA"/>
    <property type="match status" value="1"/>
</dbReference>
<accession>A0A3B1AAR7</accession>
<evidence type="ECO:0000256" key="1">
    <source>
        <dbReference type="ARBA" id="ARBA00022490"/>
    </source>
</evidence>
<dbReference type="FunFam" id="3.40.1160.10:FF:000018">
    <property type="entry name" value="Glutamate 5-kinase"/>
    <property type="match status" value="1"/>
</dbReference>
<organism evidence="9">
    <name type="scientific">hydrothermal vent metagenome</name>
    <dbReference type="NCBI Taxonomy" id="652676"/>
    <lineage>
        <taxon>unclassified sequences</taxon>
        <taxon>metagenomes</taxon>
        <taxon>ecological metagenomes</taxon>
    </lineage>
</organism>
<dbReference type="SMART" id="SM00359">
    <property type="entry name" value="PUA"/>
    <property type="match status" value="1"/>
</dbReference>
<dbReference type="SUPFAM" id="SSF88697">
    <property type="entry name" value="PUA domain-like"/>
    <property type="match status" value="1"/>
</dbReference>
<dbReference type="PANTHER" id="PTHR43654">
    <property type="entry name" value="GLUTAMATE 5-KINASE"/>
    <property type="match status" value="1"/>
</dbReference>
<evidence type="ECO:0000259" key="8">
    <source>
        <dbReference type="SMART" id="SM00359"/>
    </source>
</evidence>
<dbReference type="NCBIfam" id="TIGR01027">
    <property type="entry name" value="proB"/>
    <property type="match status" value="1"/>
</dbReference>
<keyword evidence="5" id="KW-0547">Nucleotide-binding</keyword>
<dbReference type="PROSITE" id="PS00902">
    <property type="entry name" value="GLUTAMATE_5_KINASE"/>
    <property type="match status" value="1"/>
</dbReference>
<keyword evidence="3" id="KW-0641">Proline biosynthesis</keyword>
<keyword evidence="2" id="KW-0028">Amino-acid biosynthesis</keyword>
<sequence length="375" mass="39846">MGKTKRQQIGTYHRWVVKIGSALLTNNGEGVDHQAIDVWVAQLAALQRLGVEVILVSSGSVAEGVLRLGWETRPEMLHELQAAAAVGQVGLVHAYEKAFQRHGLCCAQILLTHDDLSNRTRYLNSRSTLNTLVASGVIPIINENDTVATDEICFGDNDTLAALVVNLLEADLLVILTDQQGMYDKDPRHHADAVLLSELSADDESLAAMAGGGGLLGRGGMLTKVGAAKLAARSGAATVIASGHQPNVLQGILSGEMLGTLLYPDSEPVNARKQWLAGHLQSRGSLSLDEGAVKTLKERGGSLLPIDVKAVTGDFRRGELVVFLDTNGLEIGRGLVNYSAGEALKIIGHPSGDIIGLLGYLDEVELIHQDNLVLS</sequence>
<proteinExistence type="inferred from homology"/>
<dbReference type="InterPro" id="IPR036393">
    <property type="entry name" value="AceGlu_kinase-like_sf"/>
</dbReference>
<dbReference type="PIRSF" id="PIRSF000729">
    <property type="entry name" value="GK"/>
    <property type="match status" value="1"/>
</dbReference>
<dbReference type="AlphaFoldDB" id="A0A3B1AAR7"/>
<dbReference type="GO" id="GO:0005524">
    <property type="term" value="F:ATP binding"/>
    <property type="evidence" value="ECO:0007669"/>
    <property type="project" value="UniProtKB-KW"/>
</dbReference>
<dbReference type="PANTHER" id="PTHR43654:SF1">
    <property type="entry name" value="ISOPENTENYL PHOSPHATE KINASE"/>
    <property type="match status" value="1"/>
</dbReference>
<evidence type="ECO:0000256" key="5">
    <source>
        <dbReference type="ARBA" id="ARBA00022741"/>
    </source>
</evidence>
<dbReference type="InterPro" id="IPR005715">
    <property type="entry name" value="Glu_5kinase/COase_Synthase"/>
</dbReference>
<feature type="domain" description="PUA" evidence="8">
    <location>
        <begin position="284"/>
        <end position="367"/>
    </location>
</feature>
<dbReference type="Gene3D" id="3.40.1160.10">
    <property type="entry name" value="Acetylglutamate kinase-like"/>
    <property type="match status" value="1"/>
</dbReference>
<dbReference type="GO" id="GO:0008652">
    <property type="term" value="P:amino acid biosynthetic process"/>
    <property type="evidence" value="ECO:0007669"/>
    <property type="project" value="UniProtKB-KW"/>
</dbReference>
<dbReference type="GO" id="GO:0003723">
    <property type="term" value="F:RNA binding"/>
    <property type="evidence" value="ECO:0007669"/>
    <property type="project" value="InterPro"/>
</dbReference>
<name>A0A3B1AAR7_9ZZZZ</name>
<protein>
    <submittedName>
        <fullName evidence="9">Glutamate 5-kinase / RNA-binding C-terminal domain PUA</fullName>
        <ecNumber evidence="9">2.7.2.11</ecNumber>
    </submittedName>
</protein>
<dbReference type="CDD" id="cd21157">
    <property type="entry name" value="PUA_G5K"/>
    <property type="match status" value="1"/>
</dbReference>
<dbReference type="EC" id="2.7.2.11" evidence="9"/>
<dbReference type="GO" id="GO:0005829">
    <property type="term" value="C:cytosol"/>
    <property type="evidence" value="ECO:0007669"/>
    <property type="project" value="TreeGrafter"/>
</dbReference>
<evidence type="ECO:0000313" key="9">
    <source>
        <dbReference type="EMBL" id="VAW89916.1"/>
    </source>
</evidence>
<dbReference type="SUPFAM" id="SSF53633">
    <property type="entry name" value="Carbamate kinase-like"/>
    <property type="match status" value="1"/>
</dbReference>
<evidence type="ECO:0000256" key="6">
    <source>
        <dbReference type="ARBA" id="ARBA00022777"/>
    </source>
</evidence>
<dbReference type="HAMAP" id="MF_00456">
    <property type="entry name" value="ProB"/>
    <property type="match status" value="1"/>
</dbReference>
<dbReference type="InterPro" id="IPR036974">
    <property type="entry name" value="PUA_sf"/>
</dbReference>